<protein>
    <submittedName>
        <fullName evidence="6">Sugar ABC transporter substrate-binding protein</fullName>
    </submittedName>
</protein>
<sequence>MNKKQIGFLAAAMMGTLALGTSAFAEEGSYKIGFSFYNLSNAVWAELVEEAVAYGSEVGCEVTYVDCGEDAQKQISQIENFIMSDCDAIVILPIDATAVENVVQEALDAGIRVVSYSTDFEGAETNLALDPDATGQALVDMAAPFIDEKYPDGKFTWVFENIPSIELGVLEGDAVEAAMAEKYPEAELLGSQEVLSLEEGVSVTENFMQAHPDNRVILGISSGVGVGGNEAIKTAVSEDEWDDYLLFSVDATEQECQNILNGEPLKGSIGLGGGKEHAHLLVDVCIDLLEGEEVERYTPLPPTAVTADTVEEYIANTYGE</sequence>
<evidence type="ECO:0000259" key="5">
    <source>
        <dbReference type="Pfam" id="PF13407"/>
    </source>
</evidence>
<dbReference type="GO" id="GO:0030246">
    <property type="term" value="F:carbohydrate binding"/>
    <property type="evidence" value="ECO:0007669"/>
    <property type="project" value="UniProtKB-ARBA"/>
</dbReference>
<name>A0A9D1T8K0_9FIRM</name>
<evidence type="ECO:0000256" key="3">
    <source>
        <dbReference type="ARBA" id="ARBA00022729"/>
    </source>
</evidence>
<gene>
    <name evidence="6" type="ORF">IAC80_01925</name>
</gene>
<dbReference type="PANTHER" id="PTHR46847">
    <property type="entry name" value="D-ALLOSE-BINDING PERIPLASMIC PROTEIN-RELATED"/>
    <property type="match status" value="1"/>
</dbReference>
<evidence type="ECO:0000256" key="2">
    <source>
        <dbReference type="ARBA" id="ARBA00007639"/>
    </source>
</evidence>
<dbReference type="GO" id="GO:0030313">
    <property type="term" value="C:cell envelope"/>
    <property type="evidence" value="ECO:0007669"/>
    <property type="project" value="UniProtKB-SubCell"/>
</dbReference>
<reference evidence="6" key="1">
    <citation type="submission" date="2020-10" db="EMBL/GenBank/DDBJ databases">
        <authorList>
            <person name="Gilroy R."/>
        </authorList>
    </citation>
    <scope>NUCLEOTIDE SEQUENCE</scope>
    <source>
        <strain evidence="6">ChiBcec6-7307</strain>
    </source>
</reference>
<organism evidence="6 7">
    <name type="scientific">Candidatus Merdiplasma excrementigallinarum</name>
    <dbReference type="NCBI Taxonomy" id="2840864"/>
    <lineage>
        <taxon>Bacteria</taxon>
        <taxon>Bacillati</taxon>
        <taxon>Bacillota</taxon>
        <taxon>Clostridia</taxon>
        <taxon>Lachnospirales</taxon>
        <taxon>Lachnospiraceae</taxon>
        <taxon>Lachnospiraceae incertae sedis</taxon>
        <taxon>Candidatus Merdiplasma</taxon>
    </lineage>
</organism>
<comment type="subcellular location">
    <subcellularLocation>
        <location evidence="1">Cell envelope</location>
    </subcellularLocation>
</comment>
<proteinExistence type="inferred from homology"/>
<dbReference type="InterPro" id="IPR025997">
    <property type="entry name" value="SBP_2_dom"/>
</dbReference>
<feature type="domain" description="Periplasmic binding protein" evidence="5">
    <location>
        <begin position="32"/>
        <end position="265"/>
    </location>
</feature>
<comment type="similarity">
    <text evidence="2">Belongs to the bacterial solute-binding protein 2 family.</text>
</comment>
<dbReference type="CDD" id="cd01536">
    <property type="entry name" value="PBP1_ABC_sugar_binding-like"/>
    <property type="match status" value="1"/>
</dbReference>
<evidence type="ECO:0000256" key="1">
    <source>
        <dbReference type="ARBA" id="ARBA00004196"/>
    </source>
</evidence>
<dbReference type="AlphaFoldDB" id="A0A9D1T8K0"/>
<feature type="chain" id="PRO_5038931768" evidence="4">
    <location>
        <begin position="26"/>
        <end position="320"/>
    </location>
</feature>
<evidence type="ECO:0000313" key="7">
    <source>
        <dbReference type="Proteomes" id="UP000886889"/>
    </source>
</evidence>
<keyword evidence="3 4" id="KW-0732">Signal</keyword>
<evidence type="ECO:0000256" key="4">
    <source>
        <dbReference type="SAM" id="SignalP"/>
    </source>
</evidence>
<evidence type="ECO:0000313" key="6">
    <source>
        <dbReference type="EMBL" id="HIV22677.1"/>
    </source>
</evidence>
<dbReference type="SUPFAM" id="SSF53822">
    <property type="entry name" value="Periplasmic binding protein-like I"/>
    <property type="match status" value="1"/>
</dbReference>
<feature type="signal peptide" evidence="4">
    <location>
        <begin position="1"/>
        <end position="25"/>
    </location>
</feature>
<dbReference type="Proteomes" id="UP000886889">
    <property type="component" value="Unassembled WGS sequence"/>
</dbReference>
<dbReference type="Gene3D" id="3.40.50.2300">
    <property type="match status" value="2"/>
</dbReference>
<comment type="caution">
    <text evidence="6">The sequence shown here is derived from an EMBL/GenBank/DDBJ whole genome shotgun (WGS) entry which is preliminary data.</text>
</comment>
<dbReference type="EMBL" id="DVOS01000022">
    <property type="protein sequence ID" value="HIV22677.1"/>
    <property type="molecule type" value="Genomic_DNA"/>
</dbReference>
<dbReference type="InterPro" id="IPR028082">
    <property type="entry name" value="Peripla_BP_I"/>
</dbReference>
<dbReference type="Pfam" id="PF13407">
    <property type="entry name" value="Peripla_BP_4"/>
    <property type="match status" value="1"/>
</dbReference>
<accession>A0A9D1T8K0</accession>
<reference evidence="6" key="2">
    <citation type="journal article" date="2021" name="PeerJ">
        <title>Extensive microbial diversity within the chicken gut microbiome revealed by metagenomics and culture.</title>
        <authorList>
            <person name="Gilroy R."/>
            <person name="Ravi A."/>
            <person name="Getino M."/>
            <person name="Pursley I."/>
            <person name="Horton D.L."/>
            <person name="Alikhan N.F."/>
            <person name="Baker D."/>
            <person name="Gharbi K."/>
            <person name="Hall N."/>
            <person name="Watson M."/>
            <person name="Adriaenssens E.M."/>
            <person name="Foster-Nyarko E."/>
            <person name="Jarju S."/>
            <person name="Secka A."/>
            <person name="Antonio M."/>
            <person name="Oren A."/>
            <person name="Chaudhuri R.R."/>
            <person name="La Ragione R."/>
            <person name="Hildebrand F."/>
            <person name="Pallen M.J."/>
        </authorList>
    </citation>
    <scope>NUCLEOTIDE SEQUENCE</scope>
    <source>
        <strain evidence="6">ChiBcec6-7307</strain>
    </source>
</reference>
<dbReference type="PANTHER" id="PTHR46847:SF1">
    <property type="entry name" value="D-ALLOSE-BINDING PERIPLASMIC PROTEIN-RELATED"/>
    <property type="match status" value="1"/>
</dbReference>